<name>A0A8J7HT25_9NOST</name>
<evidence type="ECO:0000313" key="1">
    <source>
        <dbReference type="EMBL" id="MBH8563268.1"/>
    </source>
</evidence>
<dbReference type="InterPro" id="IPR013406">
    <property type="entry name" value="CHP02574_addiction_mod"/>
</dbReference>
<dbReference type="NCBIfam" id="TIGR02574">
    <property type="entry name" value="stabl_TIGR02574"/>
    <property type="match status" value="1"/>
</dbReference>
<comment type="caution">
    <text evidence="1">The sequence shown here is derived from an EMBL/GenBank/DDBJ whole genome shotgun (WGS) entry which is preliminary data.</text>
</comment>
<evidence type="ECO:0000313" key="2">
    <source>
        <dbReference type="Proteomes" id="UP000632766"/>
    </source>
</evidence>
<protein>
    <submittedName>
        <fullName evidence="1">Addiction module protein</fullName>
    </submittedName>
</protein>
<proteinExistence type="predicted"/>
<dbReference type="RefSeq" id="WP_198125151.1">
    <property type="nucleotide sequence ID" value="NZ_JAECZC010000022.1"/>
</dbReference>
<sequence length="73" mass="8172">MDITATLKEITSSSVAVRIRIVQVIVDSIASEQVNPELTEAQQQELDRRISDYDANPDDVLTWEEIKASIKGQ</sequence>
<reference evidence="1 2" key="1">
    <citation type="journal article" date="2021" name="Int. J. Syst. Evol. Microbiol.">
        <title>Amazonocrinis nigriterrae gen. nov., sp. nov., Atlanticothrix silvestris gen. nov., sp. nov. and Dendronalium phyllosphericum gen. nov., sp. nov., nostocacean cyanobacteria from Brazilian environments.</title>
        <authorList>
            <person name="Alvarenga D.O."/>
            <person name="Andreote A.P.D."/>
            <person name="Branco L.H.Z."/>
            <person name="Delbaje E."/>
            <person name="Cruz R.B."/>
            <person name="Varani A.M."/>
            <person name="Fiore M.F."/>
        </authorList>
    </citation>
    <scope>NUCLEOTIDE SEQUENCE [LARGE SCALE GENOMIC DNA]</scope>
    <source>
        <strain evidence="1 2">CENA67</strain>
    </source>
</reference>
<gene>
    <name evidence="1" type="ORF">I8748_13910</name>
</gene>
<keyword evidence="2" id="KW-1185">Reference proteome</keyword>
<dbReference type="PROSITE" id="PS00018">
    <property type="entry name" value="EF_HAND_1"/>
    <property type="match status" value="1"/>
</dbReference>
<dbReference type="EMBL" id="JAECZC010000022">
    <property type="protein sequence ID" value="MBH8563268.1"/>
    <property type="molecule type" value="Genomic_DNA"/>
</dbReference>
<dbReference type="Proteomes" id="UP000632766">
    <property type="component" value="Unassembled WGS sequence"/>
</dbReference>
<dbReference type="InterPro" id="IPR018247">
    <property type="entry name" value="EF_Hand_1_Ca_BS"/>
</dbReference>
<dbReference type="Pfam" id="PF09720">
    <property type="entry name" value="Unstab_antitox"/>
    <property type="match status" value="1"/>
</dbReference>
<dbReference type="AlphaFoldDB" id="A0A8J7HT25"/>
<accession>A0A8J7HT25</accession>
<organism evidence="1 2">
    <name type="scientific">Amazonocrinis nigriterrae CENA67</name>
    <dbReference type="NCBI Taxonomy" id="2794033"/>
    <lineage>
        <taxon>Bacteria</taxon>
        <taxon>Bacillati</taxon>
        <taxon>Cyanobacteriota</taxon>
        <taxon>Cyanophyceae</taxon>
        <taxon>Nostocales</taxon>
        <taxon>Nostocaceae</taxon>
        <taxon>Amazonocrinis</taxon>
        <taxon>Amazonocrinis nigriterrae</taxon>
    </lineage>
</organism>